<comment type="similarity">
    <text evidence="1">Belongs to the SMC family. SbcC subfamily.</text>
</comment>
<protein>
    <recommendedName>
        <fullName evidence="3">Nuclease SbcCD subunit C</fullName>
    </recommendedName>
</protein>
<dbReference type="EMBL" id="VDEM01000092">
    <property type="protein sequence ID" value="KAF0821638.1"/>
    <property type="molecule type" value="Genomic_DNA"/>
</dbReference>
<dbReference type="OrthoDB" id="103556at2"/>
<feature type="coiled-coil region" evidence="4">
    <location>
        <begin position="195"/>
        <end position="222"/>
    </location>
</feature>
<evidence type="ECO:0000256" key="1">
    <source>
        <dbReference type="ARBA" id="ARBA00006930"/>
    </source>
</evidence>
<comment type="subunit">
    <text evidence="2">Heterodimer of SbcC and SbcD.</text>
</comment>
<proteinExistence type="inferred from homology"/>
<dbReference type="Proteomes" id="UP000465778">
    <property type="component" value="Unassembled WGS sequence"/>
</dbReference>
<dbReference type="InterPro" id="IPR022205">
    <property type="entry name" value="DUF3732"/>
</dbReference>
<evidence type="ECO:0000313" key="5">
    <source>
        <dbReference type="EMBL" id="KAF0821638.1"/>
    </source>
</evidence>
<evidence type="ECO:0000256" key="2">
    <source>
        <dbReference type="ARBA" id="ARBA00011322"/>
    </source>
</evidence>
<name>A0A800MSG6_CYTFI</name>
<feature type="coiled-coil region" evidence="4">
    <location>
        <begin position="382"/>
        <end position="470"/>
    </location>
</feature>
<accession>A0A800MSG6</accession>
<evidence type="ECO:0000256" key="4">
    <source>
        <dbReference type="SAM" id="Coils"/>
    </source>
</evidence>
<dbReference type="PANTHER" id="PTHR32114">
    <property type="entry name" value="ABC TRANSPORTER ABCH.3"/>
    <property type="match status" value="1"/>
</dbReference>
<gene>
    <name evidence="5" type="ORF">KIS1582_4624</name>
</gene>
<comment type="caution">
    <text evidence="5">The sequence shown here is derived from an EMBL/GenBank/DDBJ whole genome shotgun (WGS) entry which is preliminary data.</text>
</comment>
<feature type="coiled-coil region" evidence="4">
    <location>
        <begin position="279"/>
        <end position="306"/>
    </location>
</feature>
<dbReference type="PANTHER" id="PTHR32114:SF2">
    <property type="entry name" value="ABC TRANSPORTER ABCH.3"/>
    <property type="match status" value="1"/>
</dbReference>
<keyword evidence="4" id="KW-0175">Coiled coil</keyword>
<organism evidence="5 6">
    <name type="scientific">Cytobacillus firmus</name>
    <name type="common">Bacillus firmus</name>
    <dbReference type="NCBI Taxonomy" id="1399"/>
    <lineage>
        <taxon>Bacteria</taxon>
        <taxon>Bacillati</taxon>
        <taxon>Bacillota</taxon>
        <taxon>Bacilli</taxon>
        <taxon>Bacillales</taxon>
        <taxon>Bacillaceae</taxon>
        <taxon>Cytobacillus</taxon>
    </lineage>
</organism>
<dbReference type="Pfam" id="PF12532">
    <property type="entry name" value="DUF3732"/>
    <property type="match status" value="1"/>
</dbReference>
<sequence>MQITEIVLYSKKGDKRTVPFNKGKVNIITGGSGTGKSALIDIVEYCMGRGTCGVPEGIIRETVSWFGLLLELNTEKIFIARKNPVNQQTSGDVYIEVGENVSSPTVPPNPNTNAESLVEYLTQKVGISPNLHQPPEGQTRDALEANIKHALFLCFQQQDEIASKRILFHRSTDGFINQSIKDTLPYFLGAIQEDRLVIEQKLTRLKRELKKAKRKLNEVENIKGDTATKGTALLAEAEQVGLIKMTEYPSELDKIIEFLNGIVHWDSGDDLSIPGSDKLSEYQTNLRRLQNEYSEITDQINAAKTFQYDVNGYTNEVHHQELRLESIGLFSNSNSDHSKCPICSSTLETSIPTVNEINNSLAKVKSNLEMTSIERPRLIEYINNLLEHRDQIYENINKLNQLIDGVYEERKAAKEHRDINVRRGKVVGRISLWLESVDKEDNITQLQSRVESLKASVEELEKELDTDKKDEHLNSILNRIGYKMTRWAEELGLEHSGNPVRLNLKDTTVVVDREDRPIPLYRMGSGENWVGYHLIAHLALHSYLTEHERPVPRFLFLDQPTQVYYPRDKDTLLQGSIENLKDDDREAVNKMFDLIMDVVETLDPKFQVIITDHADIANDKFQNAVIERWRGQALIPDSWKESN</sequence>
<dbReference type="InterPro" id="IPR027417">
    <property type="entry name" value="P-loop_NTPase"/>
</dbReference>
<dbReference type="RefSeq" id="WP_159346977.1">
    <property type="nucleotide sequence ID" value="NZ_JBALOT010000037.1"/>
</dbReference>
<reference evidence="5 6" key="1">
    <citation type="journal article" date="2020" name="G3 (Bethesda)">
        <title>Whole Genome Sequencing and Comparative Genomics of Two Nematicidal Bacillus Strains Reveals a Wide Range of Possible Virulence Factors.</title>
        <authorList>
            <person name="Susic N."/>
            <person name="Janezic S."/>
            <person name="Rupnik M."/>
            <person name="Geric Stare B."/>
        </authorList>
    </citation>
    <scope>NUCLEOTIDE SEQUENCE [LARGE SCALE GENOMIC DNA]</scope>
    <source>
        <strain evidence="5 6">I-1582</strain>
    </source>
</reference>
<dbReference type="SUPFAM" id="SSF52540">
    <property type="entry name" value="P-loop containing nucleoside triphosphate hydrolases"/>
    <property type="match status" value="1"/>
</dbReference>
<evidence type="ECO:0000256" key="3">
    <source>
        <dbReference type="ARBA" id="ARBA00013368"/>
    </source>
</evidence>
<evidence type="ECO:0000313" key="6">
    <source>
        <dbReference type="Proteomes" id="UP000465778"/>
    </source>
</evidence>
<dbReference type="AlphaFoldDB" id="A0A800MSG6"/>
<dbReference type="Gene3D" id="3.40.50.300">
    <property type="entry name" value="P-loop containing nucleotide triphosphate hydrolases"/>
    <property type="match status" value="2"/>
</dbReference>